<organism evidence="1">
    <name type="scientific">bioreactor metagenome</name>
    <dbReference type="NCBI Taxonomy" id="1076179"/>
    <lineage>
        <taxon>unclassified sequences</taxon>
        <taxon>metagenomes</taxon>
        <taxon>ecological metagenomes</taxon>
    </lineage>
</organism>
<name>A0A644YW65_9ZZZZ</name>
<gene>
    <name evidence="1" type="ORF">SDC9_78810</name>
</gene>
<dbReference type="EMBL" id="VSSQ01006309">
    <property type="protein sequence ID" value="MPM32248.1"/>
    <property type="molecule type" value="Genomic_DNA"/>
</dbReference>
<proteinExistence type="predicted"/>
<reference evidence="1" key="1">
    <citation type="submission" date="2019-08" db="EMBL/GenBank/DDBJ databases">
        <authorList>
            <person name="Kucharzyk K."/>
            <person name="Murdoch R.W."/>
            <person name="Higgins S."/>
            <person name="Loffler F."/>
        </authorList>
    </citation>
    <scope>NUCLEOTIDE SEQUENCE</scope>
</reference>
<accession>A0A644YW65</accession>
<dbReference type="AlphaFoldDB" id="A0A644YW65"/>
<comment type="caution">
    <text evidence="1">The sequence shown here is derived from an EMBL/GenBank/DDBJ whole genome shotgun (WGS) entry which is preliminary data.</text>
</comment>
<sequence>MAREADINPADDLTETIVTSDETQQWEFTVPLVTVDAAHKQHTNGEL</sequence>
<evidence type="ECO:0000313" key="1">
    <source>
        <dbReference type="EMBL" id="MPM32248.1"/>
    </source>
</evidence>
<protein>
    <submittedName>
        <fullName evidence="1">Uncharacterized protein</fullName>
    </submittedName>
</protein>